<evidence type="ECO:0000256" key="5">
    <source>
        <dbReference type="ARBA" id="ARBA00023004"/>
    </source>
</evidence>
<gene>
    <name evidence="9" type="primary">hndD_1</name>
    <name evidence="9" type="ORF">Pmgp_00228</name>
</gene>
<name>A0A4Y7RWG9_9FIRM</name>
<keyword evidence="3" id="KW-0004">4Fe-4S</keyword>
<dbReference type="Proteomes" id="UP000297597">
    <property type="component" value="Unassembled WGS sequence"/>
</dbReference>
<reference evidence="9 10" key="1">
    <citation type="journal article" date="2018" name="Environ. Microbiol.">
        <title>Novel energy conservation strategies and behaviour of Pelotomaculum schinkii driving syntrophic propionate catabolism.</title>
        <authorList>
            <person name="Hidalgo-Ahumada C.A.P."/>
            <person name="Nobu M.K."/>
            <person name="Narihiro T."/>
            <person name="Tamaki H."/>
            <person name="Liu W.T."/>
            <person name="Kamagata Y."/>
            <person name="Stams A.J.M."/>
            <person name="Imachi H."/>
            <person name="Sousa D.Z."/>
        </authorList>
    </citation>
    <scope>NUCLEOTIDE SEQUENCE [LARGE SCALE GENOMIC DNA]</scope>
    <source>
        <strain evidence="9 10">MGP</strain>
    </source>
</reference>
<organism evidence="9 10">
    <name type="scientific">Pelotomaculum propionicicum</name>
    <dbReference type="NCBI Taxonomy" id="258475"/>
    <lineage>
        <taxon>Bacteria</taxon>
        <taxon>Bacillati</taxon>
        <taxon>Bacillota</taxon>
        <taxon>Clostridia</taxon>
        <taxon>Eubacteriales</taxon>
        <taxon>Desulfotomaculaceae</taxon>
        <taxon>Pelotomaculum</taxon>
    </lineage>
</organism>
<dbReference type="PROSITE" id="PS00198">
    <property type="entry name" value="4FE4S_FER_1"/>
    <property type="match status" value="1"/>
</dbReference>
<evidence type="ECO:0000256" key="2">
    <source>
        <dbReference type="ARBA" id="ARBA00013529"/>
    </source>
</evidence>
<keyword evidence="6" id="KW-0411">Iron-sulfur</keyword>
<evidence type="ECO:0000256" key="3">
    <source>
        <dbReference type="ARBA" id="ARBA00022485"/>
    </source>
</evidence>
<keyword evidence="4" id="KW-0479">Metal-binding</keyword>
<dbReference type="InterPro" id="IPR036010">
    <property type="entry name" value="2Fe-2S_ferredoxin-like_sf"/>
</dbReference>
<evidence type="ECO:0000256" key="4">
    <source>
        <dbReference type="ARBA" id="ARBA00022723"/>
    </source>
</evidence>
<dbReference type="Gene3D" id="3.30.70.20">
    <property type="match status" value="1"/>
</dbReference>
<dbReference type="OrthoDB" id="9803192at2"/>
<dbReference type="GO" id="GO:0046872">
    <property type="term" value="F:metal ion binding"/>
    <property type="evidence" value="ECO:0007669"/>
    <property type="project" value="UniProtKB-KW"/>
</dbReference>
<feature type="domain" description="4Fe-4S ferredoxin-type" evidence="8">
    <location>
        <begin position="154"/>
        <end position="184"/>
    </location>
</feature>
<dbReference type="InterPro" id="IPR017900">
    <property type="entry name" value="4Fe4S_Fe_S_CS"/>
</dbReference>
<keyword evidence="9" id="KW-0560">Oxidoreductase</keyword>
<dbReference type="GO" id="GO:0051539">
    <property type="term" value="F:4 iron, 4 sulfur cluster binding"/>
    <property type="evidence" value="ECO:0007669"/>
    <property type="project" value="UniProtKB-KW"/>
</dbReference>
<keyword evidence="5" id="KW-0408">Iron</keyword>
<dbReference type="AlphaFoldDB" id="A0A4Y7RWG9"/>
<evidence type="ECO:0000259" key="7">
    <source>
        <dbReference type="PROSITE" id="PS51085"/>
    </source>
</evidence>
<dbReference type="InterPro" id="IPR050157">
    <property type="entry name" value="PSI_iron-sulfur_center"/>
</dbReference>
<dbReference type="GO" id="GO:0016491">
    <property type="term" value="F:oxidoreductase activity"/>
    <property type="evidence" value="ECO:0007669"/>
    <property type="project" value="UniProtKB-KW"/>
</dbReference>
<evidence type="ECO:0000256" key="1">
    <source>
        <dbReference type="ARBA" id="ARBA00003532"/>
    </source>
</evidence>
<dbReference type="CDD" id="cd00207">
    <property type="entry name" value="fer2"/>
    <property type="match status" value="1"/>
</dbReference>
<dbReference type="SUPFAM" id="SSF54292">
    <property type="entry name" value="2Fe-2S ferredoxin-like"/>
    <property type="match status" value="1"/>
</dbReference>
<dbReference type="InterPro" id="IPR017896">
    <property type="entry name" value="4Fe4S_Fe-S-bd"/>
</dbReference>
<dbReference type="PROSITE" id="PS51379">
    <property type="entry name" value="4FE4S_FER_2"/>
    <property type="match status" value="2"/>
</dbReference>
<feature type="domain" description="2Fe-2S ferredoxin-type" evidence="7">
    <location>
        <begin position="1"/>
        <end position="79"/>
    </location>
</feature>
<dbReference type="Pfam" id="PF13510">
    <property type="entry name" value="Fer2_4"/>
    <property type="match status" value="1"/>
</dbReference>
<sequence>MIITINGRQCEAEHGEFILDVALRNGIQIPTLCHSEALPGLASCRLCIVEVIENNWSKVVASCVYPITSEIEVVTHSEKIKRMRKTLLKLLGARAPQNAYVRKLLAEHEVTPAARFQGDPDENCIMCGLCVSACDKIGAGAISTVYRGIAKKVSTPYDEPSKTCIGCSACAGVCPTGAIKVQESHGKRIIWKKEFELLSCAVCGKPFITPEQIAYLKAKLNQEIDEILCETCKRKAAGERFAQTCADLTASKGLLR</sequence>
<comment type="caution">
    <text evidence="9">The sequence shown here is derived from an EMBL/GenBank/DDBJ whole genome shotgun (WGS) entry which is preliminary data.</text>
</comment>
<dbReference type="Pfam" id="PF00037">
    <property type="entry name" value="Fer4"/>
    <property type="match status" value="1"/>
</dbReference>
<evidence type="ECO:0000259" key="8">
    <source>
        <dbReference type="PROSITE" id="PS51379"/>
    </source>
</evidence>
<accession>A0A4Y7RWG9</accession>
<dbReference type="PANTHER" id="PTHR24960">
    <property type="entry name" value="PHOTOSYSTEM I IRON-SULFUR CENTER-RELATED"/>
    <property type="match status" value="1"/>
</dbReference>
<evidence type="ECO:0000256" key="6">
    <source>
        <dbReference type="ARBA" id="ARBA00023014"/>
    </source>
</evidence>
<protein>
    <recommendedName>
        <fullName evidence="2">Ferredoxin</fullName>
    </recommendedName>
</protein>
<evidence type="ECO:0000313" key="10">
    <source>
        <dbReference type="Proteomes" id="UP000297597"/>
    </source>
</evidence>
<keyword evidence="10" id="KW-1185">Reference proteome</keyword>
<dbReference type="SUPFAM" id="SSF46548">
    <property type="entry name" value="alpha-helical ferredoxin"/>
    <property type="match status" value="1"/>
</dbReference>
<dbReference type="Gene3D" id="3.10.20.740">
    <property type="match status" value="1"/>
</dbReference>
<evidence type="ECO:0000313" key="9">
    <source>
        <dbReference type="EMBL" id="TEB13334.1"/>
    </source>
</evidence>
<dbReference type="PANTHER" id="PTHR24960:SF84">
    <property type="entry name" value="HYDROGENASE SUBUNIT"/>
    <property type="match status" value="1"/>
</dbReference>
<proteinExistence type="predicted"/>
<comment type="function">
    <text evidence="1">Ferredoxins are iron-sulfur proteins that transfer electrons in a wide variety of metabolic reactions.</text>
</comment>
<dbReference type="SUPFAM" id="SSF54862">
    <property type="entry name" value="4Fe-4S ferredoxins"/>
    <property type="match status" value="1"/>
</dbReference>
<dbReference type="InterPro" id="IPR001041">
    <property type="entry name" value="2Fe-2S_ferredoxin-type"/>
</dbReference>
<dbReference type="EMBL" id="QFFZ01000002">
    <property type="protein sequence ID" value="TEB13334.1"/>
    <property type="molecule type" value="Genomic_DNA"/>
</dbReference>
<feature type="domain" description="4Fe-4S ferredoxin-type" evidence="8">
    <location>
        <begin position="114"/>
        <end position="145"/>
    </location>
</feature>
<dbReference type="PROSITE" id="PS51085">
    <property type="entry name" value="2FE2S_FER_2"/>
    <property type="match status" value="1"/>
</dbReference>
<dbReference type="RefSeq" id="WP_134212131.1">
    <property type="nucleotide sequence ID" value="NZ_QFFZ01000002.1"/>
</dbReference>